<dbReference type="GO" id="GO:0044341">
    <property type="term" value="P:sodium-dependent phosphate transport"/>
    <property type="evidence" value="ECO:0007669"/>
    <property type="project" value="InterPro"/>
</dbReference>
<proteinExistence type="predicted"/>
<comment type="caution">
    <text evidence="7">The sequence shown here is derived from an EMBL/GenBank/DDBJ whole genome shotgun (WGS) entry which is preliminary data.</text>
</comment>
<evidence type="ECO:0000256" key="5">
    <source>
        <dbReference type="ARBA" id="ARBA00023136"/>
    </source>
</evidence>
<dbReference type="GO" id="GO:0005886">
    <property type="term" value="C:plasma membrane"/>
    <property type="evidence" value="ECO:0007669"/>
    <property type="project" value="UniProtKB-SubCell"/>
</dbReference>
<dbReference type="RefSeq" id="WP_182163702.1">
    <property type="nucleotide sequence ID" value="NZ_JACFXV010000043.1"/>
</dbReference>
<dbReference type="AlphaFoldDB" id="A0A839ABE2"/>
<evidence type="ECO:0000313" key="8">
    <source>
        <dbReference type="Proteomes" id="UP000541109"/>
    </source>
</evidence>
<evidence type="ECO:0000256" key="2">
    <source>
        <dbReference type="ARBA" id="ARBA00022475"/>
    </source>
</evidence>
<feature type="transmembrane region" description="Helical" evidence="6">
    <location>
        <begin position="284"/>
        <end position="307"/>
    </location>
</feature>
<feature type="transmembrane region" description="Helical" evidence="6">
    <location>
        <begin position="67"/>
        <end position="88"/>
    </location>
</feature>
<organism evidence="7 8">
    <name type="scientific">Stappia albiluteola</name>
    <dbReference type="NCBI Taxonomy" id="2758565"/>
    <lineage>
        <taxon>Bacteria</taxon>
        <taxon>Pseudomonadati</taxon>
        <taxon>Pseudomonadota</taxon>
        <taxon>Alphaproteobacteria</taxon>
        <taxon>Hyphomicrobiales</taxon>
        <taxon>Stappiaceae</taxon>
        <taxon>Stappia</taxon>
    </lineage>
</organism>
<feature type="transmembrane region" description="Helical" evidence="6">
    <location>
        <begin position="135"/>
        <end position="159"/>
    </location>
</feature>
<keyword evidence="8" id="KW-1185">Reference proteome</keyword>
<dbReference type="InterPro" id="IPR003841">
    <property type="entry name" value="Na/Pi_transpt"/>
</dbReference>
<dbReference type="PANTHER" id="PTHR10010:SF46">
    <property type="entry name" value="SODIUM-DEPENDENT PHOSPHATE TRANSPORT PROTEIN 2B"/>
    <property type="match status" value="1"/>
</dbReference>
<feature type="transmembrane region" description="Helical" evidence="6">
    <location>
        <begin position="108"/>
        <end position="128"/>
    </location>
</feature>
<protein>
    <submittedName>
        <fullName evidence="7">Na/Pi cotransporter family protein</fullName>
    </submittedName>
</protein>
<comment type="subcellular location">
    <subcellularLocation>
        <location evidence="1">Cell membrane</location>
        <topology evidence="1">Multi-pass membrane protein</topology>
    </subcellularLocation>
</comment>
<evidence type="ECO:0000256" key="6">
    <source>
        <dbReference type="SAM" id="Phobius"/>
    </source>
</evidence>
<accession>A0A839ABE2</accession>
<evidence type="ECO:0000256" key="1">
    <source>
        <dbReference type="ARBA" id="ARBA00004651"/>
    </source>
</evidence>
<feature type="transmembrane region" description="Helical" evidence="6">
    <location>
        <begin position="216"/>
        <end position="236"/>
    </location>
</feature>
<keyword evidence="3 6" id="KW-0812">Transmembrane</keyword>
<dbReference type="NCBIfam" id="NF037997">
    <property type="entry name" value="Na_Pi_symport"/>
    <property type="match status" value="1"/>
</dbReference>
<sequence>MTGTILTVLGGIGLFLLGMIVLTDGLKSLAGNTMRAALARHTQSPLSGAVAGAATTALVQSSSATTVTVVGFVGAGLLTFPQALGVIFGANIGSTATGWLVTILGLKLQLGAIVLPLVFVGVLLRLFGRGRVRHIGWAMAGFSLLFIGLDALQKGMAVFEGTVTPTDFPADDTLGRLQLILTGVVITLVTQASSVGVATALVALGAGAISFPQAAALVIGMDIGTTCTAALATIGGSTAMRQTGLAHVIYNLMTGAMAFFLLTPYATFVSWLQGGQIGNGQIALVAFHTTFNVLGVVLILPFAGAFAKLVQWLVPDRGAPLLRRLDQRLLADPQAAIDAAAPTVREIAAEAFAVLASALSPTVDYTDGAEARERVGNAIDATRDYLQKVRTGDEIALPHRRHIACMHALDHLERLDSRLKQQVRIDAILDNEALSKAAEPLRLAGALPADADLAALEATLERESLLLEERDRRFREETFDAAALQRVDADTALLRLDAMRWLQRSGYHLWRIVHHLRIALGEDGQNGEPAKVPKMS</sequence>
<keyword evidence="2" id="KW-1003">Cell membrane</keyword>
<dbReference type="Pfam" id="PF02690">
    <property type="entry name" value="Na_Pi_cotrans"/>
    <property type="match status" value="1"/>
</dbReference>
<dbReference type="PANTHER" id="PTHR10010">
    <property type="entry name" value="SOLUTE CARRIER FAMILY 34 SODIUM PHOSPHATE , MEMBER 2-RELATED"/>
    <property type="match status" value="1"/>
</dbReference>
<gene>
    <name evidence="7" type="ORF">H2509_07190</name>
</gene>
<evidence type="ECO:0000256" key="3">
    <source>
        <dbReference type="ARBA" id="ARBA00022692"/>
    </source>
</evidence>
<name>A0A839ABE2_9HYPH</name>
<dbReference type="Proteomes" id="UP000541109">
    <property type="component" value="Unassembled WGS sequence"/>
</dbReference>
<evidence type="ECO:0000256" key="4">
    <source>
        <dbReference type="ARBA" id="ARBA00022989"/>
    </source>
</evidence>
<feature type="transmembrane region" description="Helical" evidence="6">
    <location>
        <begin position="6"/>
        <end position="26"/>
    </location>
</feature>
<evidence type="ECO:0000313" key="7">
    <source>
        <dbReference type="EMBL" id="MBA5776913.1"/>
    </source>
</evidence>
<feature type="transmembrane region" description="Helical" evidence="6">
    <location>
        <begin position="179"/>
        <end position="204"/>
    </location>
</feature>
<dbReference type="GO" id="GO:0005436">
    <property type="term" value="F:sodium:phosphate symporter activity"/>
    <property type="evidence" value="ECO:0007669"/>
    <property type="project" value="InterPro"/>
</dbReference>
<keyword evidence="4 6" id="KW-1133">Transmembrane helix</keyword>
<dbReference type="EMBL" id="JACFXV010000043">
    <property type="protein sequence ID" value="MBA5776913.1"/>
    <property type="molecule type" value="Genomic_DNA"/>
</dbReference>
<keyword evidence="5 6" id="KW-0472">Membrane</keyword>
<reference evidence="7 8" key="1">
    <citation type="submission" date="2020-07" db="EMBL/GenBank/DDBJ databases">
        <title>Stappia sp., F7233, whole genome shotgun sequencing project.</title>
        <authorList>
            <person name="Jiang S."/>
            <person name="Liu Z.W."/>
            <person name="Du Z.J."/>
        </authorList>
    </citation>
    <scope>NUCLEOTIDE SEQUENCE [LARGE SCALE GENOMIC DNA]</scope>
    <source>
        <strain evidence="7 8">F7233</strain>
    </source>
</reference>
<feature type="transmembrane region" description="Helical" evidence="6">
    <location>
        <begin position="248"/>
        <end position="272"/>
    </location>
</feature>